<evidence type="ECO:0008006" key="4">
    <source>
        <dbReference type="Google" id="ProtNLM"/>
    </source>
</evidence>
<reference evidence="2 3" key="1">
    <citation type="submission" date="2020-05" db="EMBL/GenBank/DDBJ databases">
        <authorList>
            <person name="Campoy J."/>
            <person name="Schneeberger K."/>
            <person name="Spophaly S."/>
        </authorList>
    </citation>
    <scope>NUCLEOTIDE SEQUENCE [LARGE SCALE GENOMIC DNA]</scope>
    <source>
        <strain evidence="2">PruArmRojPasFocal</strain>
    </source>
</reference>
<organism evidence="2 3">
    <name type="scientific">Prunus armeniaca</name>
    <name type="common">Apricot</name>
    <name type="synonym">Armeniaca vulgaris</name>
    <dbReference type="NCBI Taxonomy" id="36596"/>
    <lineage>
        <taxon>Eukaryota</taxon>
        <taxon>Viridiplantae</taxon>
        <taxon>Streptophyta</taxon>
        <taxon>Embryophyta</taxon>
        <taxon>Tracheophyta</taxon>
        <taxon>Spermatophyta</taxon>
        <taxon>Magnoliopsida</taxon>
        <taxon>eudicotyledons</taxon>
        <taxon>Gunneridae</taxon>
        <taxon>Pentapetalae</taxon>
        <taxon>rosids</taxon>
        <taxon>fabids</taxon>
        <taxon>Rosales</taxon>
        <taxon>Rosaceae</taxon>
        <taxon>Amygdaloideae</taxon>
        <taxon>Amygdaleae</taxon>
        <taxon>Prunus</taxon>
    </lineage>
</organism>
<keyword evidence="1" id="KW-0812">Transmembrane</keyword>
<accession>A0A6J5TQ07</accession>
<evidence type="ECO:0000313" key="2">
    <source>
        <dbReference type="EMBL" id="CAB4265145.1"/>
    </source>
</evidence>
<keyword evidence="1" id="KW-0472">Membrane</keyword>
<evidence type="ECO:0000313" key="3">
    <source>
        <dbReference type="Proteomes" id="UP000507222"/>
    </source>
</evidence>
<protein>
    <recommendedName>
        <fullName evidence="4">Mediator of RNA polymerase II transcription subunit</fullName>
    </recommendedName>
</protein>
<evidence type="ECO:0000256" key="1">
    <source>
        <dbReference type="SAM" id="Phobius"/>
    </source>
</evidence>
<dbReference type="EMBL" id="CAEKDK010000001">
    <property type="protein sequence ID" value="CAB4265145.1"/>
    <property type="molecule type" value="Genomic_DNA"/>
</dbReference>
<proteinExistence type="predicted"/>
<dbReference type="PANTHER" id="PTHR33782:SF27">
    <property type="entry name" value="PROTEIN, PUTATIVE-RELATED"/>
    <property type="match status" value="1"/>
</dbReference>
<feature type="transmembrane region" description="Helical" evidence="1">
    <location>
        <begin position="128"/>
        <end position="151"/>
    </location>
</feature>
<sequence length="158" mass="18020">MSSTMLICSLHSALPSPTPPCSNSGIHQPHLKTGLFEMQRRRRRRHPLKIFASCGRDNYDGKLVDEDMIVLRMRIHDMKMAAEMQDGDHKPPANWMQWEKRYYDNYNSDIFEAVGLLQAHLMNTRPCVFLGMLALITLSVPISTAALLDIFKGILLAH</sequence>
<dbReference type="AlphaFoldDB" id="A0A6J5TQ07"/>
<gene>
    <name evidence="2" type="ORF">CURHAP_LOCUS7205</name>
</gene>
<name>A0A6J5TQ07_PRUAR</name>
<dbReference type="PANTHER" id="PTHR33782">
    <property type="entry name" value="OS01G0121600 PROTEIN"/>
    <property type="match status" value="1"/>
</dbReference>
<keyword evidence="1" id="KW-1133">Transmembrane helix</keyword>
<dbReference type="Proteomes" id="UP000507222">
    <property type="component" value="Unassembled WGS sequence"/>
</dbReference>